<name>A0A523YLC4_UNCAE</name>
<comment type="subcellular location">
    <subcellularLocation>
        <location evidence="1 7">Cell membrane</location>
        <topology evidence="1 7">Multi-pass membrane protein</topology>
    </subcellularLocation>
</comment>
<feature type="transmembrane region" description="Helical" evidence="7">
    <location>
        <begin position="70"/>
        <end position="96"/>
    </location>
</feature>
<dbReference type="Pfam" id="PF00528">
    <property type="entry name" value="BPD_transp_1"/>
    <property type="match status" value="1"/>
</dbReference>
<accession>A0A523YLC4</accession>
<keyword evidence="4 7" id="KW-0812">Transmembrane</keyword>
<dbReference type="InterPro" id="IPR035906">
    <property type="entry name" value="MetI-like_sf"/>
</dbReference>
<feature type="transmembrane region" description="Helical" evidence="7">
    <location>
        <begin position="12"/>
        <end position="35"/>
    </location>
</feature>
<evidence type="ECO:0000256" key="2">
    <source>
        <dbReference type="ARBA" id="ARBA00022448"/>
    </source>
</evidence>
<dbReference type="PANTHER" id="PTHR43227:SF11">
    <property type="entry name" value="BLL4140 PROTEIN"/>
    <property type="match status" value="1"/>
</dbReference>
<dbReference type="InterPro" id="IPR050809">
    <property type="entry name" value="UgpAE/MalFG_permease"/>
</dbReference>
<evidence type="ECO:0000256" key="7">
    <source>
        <dbReference type="RuleBase" id="RU363032"/>
    </source>
</evidence>
<feature type="transmembrane region" description="Helical" evidence="7">
    <location>
        <begin position="261"/>
        <end position="283"/>
    </location>
</feature>
<organism evidence="9 10">
    <name type="scientific">Aerophobetes bacterium</name>
    <dbReference type="NCBI Taxonomy" id="2030807"/>
    <lineage>
        <taxon>Bacteria</taxon>
        <taxon>Candidatus Aerophobota</taxon>
    </lineage>
</organism>
<comment type="caution">
    <text evidence="9">The sequence shown here is derived from an EMBL/GenBank/DDBJ whole genome shotgun (WGS) entry which is preliminary data.</text>
</comment>
<dbReference type="PROSITE" id="PS50928">
    <property type="entry name" value="ABC_TM1"/>
    <property type="match status" value="1"/>
</dbReference>
<gene>
    <name evidence="9" type="ORF">E3J33_03880</name>
</gene>
<dbReference type="Proteomes" id="UP000316925">
    <property type="component" value="Unassembled WGS sequence"/>
</dbReference>
<evidence type="ECO:0000256" key="5">
    <source>
        <dbReference type="ARBA" id="ARBA00022989"/>
    </source>
</evidence>
<dbReference type="CDD" id="cd06261">
    <property type="entry name" value="TM_PBP2"/>
    <property type="match status" value="1"/>
</dbReference>
<protein>
    <submittedName>
        <fullName evidence="9">Sugar ABC transporter permease</fullName>
    </submittedName>
</protein>
<evidence type="ECO:0000256" key="3">
    <source>
        <dbReference type="ARBA" id="ARBA00022475"/>
    </source>
</evidence>
<dbReference type="InterPro" id="IPR000515">
    <property type="entry name" value="MetI-like"/>
</dbReference>
<dbReference type="PANTHER" id="PTHR43227">
    <property type="entry name" value="BLL4140 PROTEIN"/>
    <property type="match status" value="1"/>
</dbReference>
<keyword evidence="2 7" id="KW-0813">Transport</keyword>
<evidence type="ECO:0000259" key="8">
    <source>
        <dbReference type="PROSITE" id="PS50928"/>
    </source>
</evidence>
<dbReference type="EMBL" id="SOIJ01000217">
    <property type="protein sequence ID" value="TET92383.1"/>
    <property type="molecule type" value="Genomic_DNA"/>
</dbReference>
<dbReference type="SUPFAM" id="SSF161098">
    <property type="entry name" value="MetI-like"/>
    <property type="match status" value="1"/>
</dbReference>
<proteinExistence type="inferred from homology"/>
<dbReference type="GO" id="GO:0005886">
    <property type="term" value="C:plasma membrane"/>
    <property type="evidence" value="ECO:0007669"/>
    <property type="project" value="UniProtKB-SubCell"/>
</dbReference>
<evidence type="ECO:0000256" key="1">
    <source>
        <dbReference type="ARBA" id="ARBA00004651"/>
    </source>
</evidence>
<sequence length="291" mass="33023">MTSGTEERLVGYLLFLPAGAILVAVVLWPLIWAFITGFTTYTFVFPRWDSFVWFDNFLEALQDKYFLNSLYVIGKFVVCVVFLEFSLGFVIAFLLSRDIKFKVVFYTILTIPMVMAPVAVALMWRMFLHTELGIANYLIRLIGLRPVNWLGSSKIAFWTVLMVDIWHQISFMILILLAGLVSLPREPYEAAAIDGASGLQRLIYITFPLMKPVIVIVLLIRTIFAFKTFDLIYVLTRGGPGISTDVISYYIYRVTFSSLNLAGGCAQAYLFLGIIMTVVIFLFRAMKGTQV</sequence>
<keyword evidence="3" id="KW-1003">Cell membrane</keyword>
<dbReference type="GO" id="GO:0055085">
    <property type="term" value="P:transmembrane transport"/>
    <property type="evidence" value="ECO:0007669"/>
    <property type="project" value="InterPro"/>
</dbReference>
<evidence type="ECO:0000256" key="6">
    <source>
        <dbReference type="ARBA" id="ARBA00023136"/>
    </source>
</evidence>
<feature type="transmembrane region" description="Helical" evidence="7">
    <location>
        <begin position="155"/>
        <end position="181"/>
    </location>
</feature>
<dbReference type="AlphaFoldDB" id="A0A523YLC4"/>
<keyword evidence="5 7" id="KW-1133">Transmembrane helix</keyword>
<reference evidence="9 10" key="1">
    <citation type="submission" date="2019-03" db="EMBL/GenBank/DDBJ databases">
        <title>Metabolic potential of uncultured bacteria and archaea associated with petroleum seepage in deep-sea sediments.</title>
        <authorList>
            <person name="Dong X."/>
            <person name="Hubert C."/>
        </authorList>
    </citation>
    <scope>NUCLEOTIDE SEQUENCE [LARGE SCALE GENOMIC DNA]</scope>
    <source>
        <strain evidence="9">E29_bin28</strain>
    </source>
</reference>
<evidence type="ECO:0000313" key="9">
    <source>
        <dbReference type="EMBL" id="TET92383.1"/>
    </source>
</evidence>
<evidence type="ECO:0000256" key="4">
    <source>
        <dbReference type="ARBA" id="ARBA00022692"/>
    </source>
</evidence>
<keyword evidence="6 7" id="KW-0472">Membrane</keyword>
<feature type="transmembrane region" description="Helical" evidence="7">
    <location>
        <begin position="103"/>
        <end position="124"/>
    </location>
</feature>
<dbReference type="Gene3D" id="1.10.3720.10">
    <property type="entry name" value="MetI-like"/>
    <property type="match status" value="1"/>
</dbReference>
<feature type="transmembrane region" description="Helical" evidence="7">
    <location>
        <begin position="202"/>
        <end position="224"/>
    </location>
</feature>
<evidence type="ECO:0000313" key="10">
    <source>
        <dbReference type="Proteomes" id="UP000316925"/>
    </source>
</evidence>
<comment type="similarity">
    <text evidence="7">Belongs to the binding-protein-dependent transport system permease family.</text>
</comment>
<feature type="domain" description="ABC transmembrane type-1" evidence="8">
    <location>
        <begin position="70"/>
        <end position="287"/>
    </location>
</feature>